<feature type="compositionally biased region" description="Polar residues" evidence="1">
    <location>
        <begin position="144"/>
        <end position="155"/>
    </location>
</feature>
<reference evidence="3 4" key="1">
    <citation type="journal article" date="2019" name="Emerg. Microbes Infect.">
        <title>Comprehensive subspecies identification of 175 nontuberculous mycobacteria species based on 7547 genomic profiles.</title>
        <authorList>
            <person name="Matsumoto Y."/>
            <person name="Kinjo T."/>
            <person name="Motooka D."/>
            <person name="Nabeya D."/>
            <person name="Jung N."/>
            <person name="Uechi K."/>
            <person name="Horii T."/>
            <person name="Iida T."/>
            <person name="Fujita J."/>
            <person name="Nakamura S."/>
        </authorList>
    </citation>
    <scope>NUCLEOTIDE SEQUENCE [LARGE SCALE GENOMIC DNA]</scope>
    <source>
        <strain evidence="3 4">JCM 14233</strain>
    </source>
</reference>
<keyword evidence="4" id="KW-1185">Reference proteome</keyword>
<evidence type="ECO:0000256" key="1">
    <source>
        <dbReference type="SAM" id="MobiDB-lite"/>
    </source>
</evidence>
<dbReference type="EMBL" id="AP022575">
    <property type="protein sequence ID" value="BBX74991.1"/>
    <property type="molecule type" value="Genomic_DNA"/>
</dbReference>
<dbReference type="InterPro" id="IPR003615">
    <property type="entry name" value="HNH_nuc"/>
</dbReference>
<dbReference type="SMART" id="SM00507">
    <property type="entry name" value="HNHc"/>
    <property type="match status" value="1"/>
</dbReference>
<proteinExistence type="predicted"/>
<organism evidence="3 4">
    <name type="scientific">Mycobacterium shinjukuense</name>
    <dbReference type="NCBI Taxonomy" id="398694"/>
    <lineage>
        <taxon>Bacteria</taxon>
        <taxon>Bacillati</taxon>
        <taxon>Actinomycetota</taxon>
        <taxon>Actinomycetes</taxon>
        <taxon>Mycobacteriales</taxon>
        <taxon>Mycobacteriaceae</taxon>
        <taxon>Mycobacterium</taxon>
    </lineage>
</organism>
<name>A0A7I7MRZ2_9MYCO</name>
<feature type="domain" description="HNH nuclease" evidence="2">
    <location>
        <begin position="60"/>
        <end position="112"/>
    </location>
</feature>
<evidence type="ECO:0000259" key="2">
    <source>
        <dbReference type="SMART" id="SM00507"/>
    </source>
</evidence>
<dbReference type="CDD" id="cd00085">
    <property type="entry name" value="HNHc"/>
    <property type="match status" value="1"/>
</dbReference>
<accession>A0A7I7MRZ2</accession>
<evidence type="ECO:0000313" key="4">
    <source>
        <dbReference type="Proteomes" id="UP000467236"/>
    </source>
</evidence>
<dbReference type="KEGG" id="mshj:MSHI_28970"/>
<dbReference type="InterPro" id="IPR003870">
    <property type="entry name" value="DUF222"/>
</dbReference>
<sequence>MTTTLAEAEAAAGTGLTGGGSLLPMSDVIRLARHARHHLAIFDHGKALALYHSKRLASPAQRIVLYAKDRGCSAPGCTVGGYYCEVHHVTPYAQCRTTDANALTFACGAHHRMLQPGGWSTRTNTHGDTEWKPPRHLVRGQPRINRSTTPKNCSATGTTRTTTLKLVTARPPG</sequence>
<dbReference type="AlphaFoldDB" id="A0A7I7MRZ2"/>
<evidence type="ECO:0000313" key="3">
    <source>
        <dbReference type="EMBL" id="BBX74991.1"/>
    </source>
</evidence>
<gene>
    <name evidence="3" type="ORF">MSHI_28970</name>
</gene>
<feature type="region of interest" description="Disordered" evidence="1">
    <location>
        <begin position="118"/>
        <end position="158"/>
    </location>
</feature>
<dbReference type="Proteomes" id="UP000467236">
    <property type="component" value="Chromosome"/>
</dbReference>
<dbReference type="Pfam" id="PF02720">
    <property type="entry name" value="DUF222"/>
    <property type="match status" value="1"/>
</dbReference>
<protein>
    <recommendedName>
        <fullName evidence="2">HNH nuclease domain-containing protein</fullName>
    </recommendedName>
</protein>